<dbReference type="Proteomes" id="UP000765509">
    <property type="component" value="Unassembled WGS sequence"/>
</dbReference>
<sequence length="113" mass="12515">MTCFNPTNHSTDLTTHAINIGEAIEAIKSQIGCMYTNLFTTLTLYFLAPQFQAQITSALDTILAANPSLTVHSEDILDIVRHLISKPSKNTEDESIQLSRINAQHPYLSKAKL</sequence>
<dbReference type="AlphaFoldDB" id="A0A9Q3CB96"/>
<keyword evidence="2" id="KW-1185">Reference proteome</keyword>
<protein>
    <submittedName>
        <fullName evidence="1">Uncharacterized protein</fullName>
    </submittedName>
</protein>
<dbReference type="EMBL" id="AVOT02006083">
    <property type="protein sequence ID" value="MBW0480724.1"/>
    <property type="molecule type" value="Genomic_DNA"/>
</dbReference>
<organism evidence="1 2">
    <name type="scientific">Austropuccinia psidii MF-1</name>
    <dbReference type="NCBI Taxonomy" id="1389203"/>
    <lineage>
        <taxon>Eukaryota</taxon>
        <taxon>Fungi</taxon>
        <taxon>Dikarya</taxon>
        <taxon>Basidiomycota</taxon>
        <taxon>Pucciniomycotina</taxon>
        <taxon>Pucciniomycetes</taxon>
        <taxon>Pucciniales</taxon>
        <taxon>Sphaerophragmiaceae</taxon>
        <taxon>Austropuccinia</taxon>
    </lineage>
</organism>
<comment type="caution">
    <text evidence="1">The sequence shown here is derived from an EMBL/GenBank/DDBJ whole genome shotgun (WGS) entry which is preliminary data.</text>
</comment>
<evidence type="ECO:0000313" key="2">
    <source>
        <dbReference type="Proteomes" id="UP000765509"/>
    </source>
</evidence>
<accession>A0A9Q3CB96</accession>
<proteinExistence type="predicted"/>
<name>A0A9Q3CB96_9BASI</name>
<gene>
    <name evidence="1" type="ORF">O181_020439</name>
</gene>
<reference evidence="1" key="1">
    <citation type="submission" date="2021-03" db="EMBL/GenBank/DDBJ databases">
        <title>Draft genome sequence of rust myrtle Austropuccinia psidii MF-1, a brazilian biotype.</title>
        <authorList>
            <person name="Quecine M.C."/>
            <person name="Pachon D.M.R."/>
            <person name="Bonatelli M.L."/>
            <person name="Correr F.H."/>
            <person name="Franceschini L.M."/>
            <person name="Leite T.F."/>
            <person name="Margarido G.R.A."/>
            <person name="Almeida C.A."/>
            <person name="Ferrarezi J.A."/>
            <person name="Labate C.A."/>
        </authorList>
    </citation>
    <scope>NUCLEOTIDE SEQUENCE</scope>
    <source>
        <strain evidence="1">MF-1</strain>
    </source>
</reference>
<evidence type="ECO:0000313" key="1">
    <source>
        <dbReference type="EMBL" id="MBW0480724.1"/>
    </source>
</evidence>